<dbReference type="Pfam" id="PF24252">
    <property type="entry name" value="CdrL_M"/>
    <property type="match status" value="1"/>
</dbReference>
<feature type="compositionally biased region" description="Basic and acidic residues" evidence="1">
    <location>
        <begin position="114"/>
        <end position="128"/>
    </location>
</feature>
<evidence type="ECO:0000259" key="2">
    <source>
        <dbReference type="Pfam" id="PF12773"/>
    </source>
</evidence>
<dbReference type="RefSeq" id="WP_148860614.1">
    <property type="nucleotide sequence ID" value="NZ_PHNJ01000024.1"/>
</dbReference>
<comment type="caution">
    <text evidence="4">The sequence shown here is derived from an EMBL/GenBank/DDBJ whole genome shotgun (WGS) entry which is preliminary data.</text>
</comment>
<dbReference type="InterPro" id="IPR025874">
    <property type="entry name" value="DZR"/>
</dbReference>
<dbReference type="Pfam" id="PF12773">
    <property type="entry name" value="DZR"/>
    <property type="match status" value="1"/>
</dbReference>
<dbReference type="InterPro" id="IPR056278">
    <property type="entry name" value="CdrL_M"/>
</dbReference>
<organism evidence="4 5">
    <name type="scientific">Natronococcus pandeyae</name>
    <dbReference type="NCBI Taxonomy" id="2055836"/>
    <lineage>
        <taxon>Archaea</taxon>
        <taxon>Methanobacteriati</taxon>
        <taxon>Methanobacteriota</taxon>
        <taxon>Stenosarchaea group</taxon>
        <taxon>Halobacteria</taxon>
        <taxon>Halobacteriales</taxon>
        <taxon>Natrialbaceae</taxon>
        <taxon>Natronococcus</taxon>
    </lineage>
</organism>
<gene>
    <name evidence="4" type="ORF">CV102_24575</name>
</gene>
<dbReference type="CDD" id="cd22231">
    <property type="entry name" value="RHH_NikR_HicB-like"/>
    <property type="match status" value="1"/>
</dbReference>
<dbReference type="OrthoDB" id="11143at2157"/>
<protein>
    <submittedName>
        <fullName evidence="4">CopG family transcriptional regulator</fullName>
    </submittedName>
</protein>
<reference evidence="4" key="1">
    <citation type="submission" date="2017-11" db="EMBL/GenBank/DDBJ databases">
        <authorList>
            <person name="Kajale S.C."/>
            <person name="Sharma A."/>
        </authorList>
    </citation>
    <scope>NUCLEOTIDE SEQUENCE</scope>
    <source>
        <strain evidence="4">LS1_42</strain>
    </source>
</reference>
<dbReference type="EMBL" id="PHNJ01000024">
    <property type="protein sequence ID" value="TYL36028.1"/>
    <property type="molecule type" value="Genomic_DNA"/>
</dbReference>
<feature type="region of interest" description="Disordered" evidence="1">
    <location>
        <begin position="65"/>
        <end position="132"/>
    </location>
</feature>
<proteinExistence type="predicted"/>
<dbReference type="AlphaFoldDB" id="A0A8J8Q035"/>
<evidence type="ECO:0000259" key="3">
    <source>
        <dbReference type="Pfam" id="PF24252"/>
    </source>
</evidence>
<evidence type="ECO:0000313" key="4">
    <source>
        <dbReference type="EMBL" id="TYL36028.1"/>
    </source>
</evidence>
<feature type="domain" description="CdrL-like middle region" evidence="3">
    <location>
        <begin position="46"/>
        <end position="102"/>
    </location>
</feature>
<sequence length="189" mass="21213">MSKITFRADDDLVSQLEEFDASKSEVMREALRAFLTDEGRSEPERTTETAIDDLVRERVDDLLTDRLGDQRVGRRQPSPQPQDVNVTISLEGGQARREDQAGSRVTAPEADTEQDTHRPSDRETERETSCGQCGEHVDAEHVYCPNCGEKASRRLFCECGDEVRSDWSFCPSCGRRTPAADVLDANHPK</sequence>
<dbReference type="Proteomes" id="UP000766904">
    <property type="component" value="Unassembled WGS sequence"/>
</dbReference>
<evidence type="ECO:0000256" key="1">
    <source>
        <dbReference type="SAM" id="MobiDB-lite"/>
    </source>
</evidence>
<feature type="domain" description="DZANK-type" evidence="2">
    <location>
        <begin position="130"/>
        <end position="174"/>
    </location>
</feature>
<evidence type="ECO:0000313" key="5">
    <source>
        <dbReference type="Proteomes" id="UP000766904"/>
    </source>
</evidence>
<name>A0A8J8Q035_9EURY</name>
<accession>A0A8J8Q035</accession>
<keyword evidence="5" id="KW-1185">Reference proteome</keyword>